<dbReference type="InterPro" id="IPR047112">
    <property type="entry name" value="RecG/Mfd"/>
</dbReference>
<evidence type="ECO:0000256" key="3">
    <source>
        <dbReference type="ARBA" id="ARBA00022763"/>
    </source>
</evidence>
<dbReference type="Pfam" id="PF03461">
    <property type="entry name" value="TRCF"/>
    <property type="match status" value="1"/>
</dbReference>
<evidence type="ECO:0000256" key="2">
    <source>
        <dbReference type="ARBA" id="ARBA00022741"/>
    </source>
</evidence>
<dbReference type="PANTHER" id="PTHR47964:SF1">
    <property type="entry name" value="ATP-DEPENDENT DNA HELICASE HOMOLOG RECG, CHLOROPLASTIC"/>
    <property type="match status" value="1"/>
</dbReference>
<dbReference type="InterPro" id="IPR036101">
    <property type="entry name" value="CarD-like/TRCF_RID_sf"/>
</dbReference>
<comment type="similarity">
    <text evidence="9">In the N-terminal section; belongs to the UvrB family.</text>
</comment>
<dbReference type="STRING" id="59733.SAMN05421769_2761"/>
<evidence type="ECO:0000313" key="13">
    <source>
        <dbReference type="Proteomes" id="UP000184782"/>
    </source>
</evidence>
<dbReference type="Gene3D" id="3.40.50.300">
    <property type="entry name" value="P-loop containing nucleotide triphosphate hydrolases"/>
    <property type="match status" value="2"/>
</dbReference>
<dbReference type="AlphaFoldDB" id="A0A1N6HQT7"/>
<dbReference type="CDD" id="cd17991">
    <property type="entry name" value="DEXHc_TRCF"/>
    <property type="match status" value="1"/>
</dbReference>
<evidence type="ECO:0000256" key="7">
    <source>
        <dbReference type="ARBA" id="ARBA00023125"/>
    </source>
</evidence>
<dbReference type="InterPro" id="IPR027417">
    <property type="entry name" value="P-loop_NTPase"/>
</dbReference>
<keyword evidence="6 9" id="KW-0067">ATP-binding</keyword>
<protein>
    <recommendedName>
        <fullName evidence="9">Transcription-repair-coupling factor</fullName>
        <shortName evidence="9">TRCF</shortName>
        <ecNumber evidence="9">3.6.4.-</ecNumber>
    </recommendedName>
</protein>
<dbReference type="InterPro" id="IPR001650">
    <property type="entry name" value="Helicase_C-like"/>
</dbReference>
<keyword evidence="8 9" id="KW-0234">DNA repair</keyword>
<dbReference type="Gene3D" id="2.40.10.170">
    <property type="match status" value="1"/>
</dbReference>
<dbReference type="SMART" id="SM01058">
    <property type="entry name" value="CarD_TRCF"/>
    <property type="match status" value="1"/>
</dbReference>
<keyword evidence="1 9" id="KW-0963">Cytoplasm</keyword>
<dbReference type="InterPro" id="IPR014001">
    <property type="entry name" value="Helicase_ATP-bd"/>
</dbReference>
<evidence type="ECO:0000313" key="12">
    <source>
        <dbReference type="EMBL" id="SIO22174.1"/>
    </source>
</evidence>
<dbReference type="SUPFAM" id="SSF143517">
    <property type="entry name" value="TRCF domain-like"/>
    <property type="match status" value="1"/>
</dbReference>
<comment type="function">
    <text evidence="9">Couples transcription and DNA repair by recognizing RNA polymerase (RNAP) stalled at DNA lesions. Mediates ATP-dependent release of RNAP and its truncated transcript from the DNA, and recruitment of nucleotide excision repair machinery to the damaged site.</text>
</comment>
<dbReference type="GO" id="GO:0016787">
    <property type="term" value="F:hydrolase activity"/>
    <property type="evidence" value="ECO:0007669"/>
    <property type="project" value="UniProtKB-KW"/>
</dbReference>
<evidence type="ECO:0000256" key="4">
    <source>
        <dbReference type="ARBA" id="ARBA00022801"/>
    </source>
</evidence>
<dbReference type="EMBL" id="FSRQ01000002">
    <property type="protein sequence ID" value="SIO22174.1"/>
    <property type="molecule type" value="Genomic_DNA"/>
</dbReference>
<dbReference type="Gene3D" id="3.90.1150.50">
    <property type="entry name" value="Transcription-repair-coupling factor, D7 domain"/>
    <property type="match status" value="1"/>
</dbReference>
<dbReference type="Pfam" id="PF00271">
    <property type="entry name" value="Helicase_C"/>
    <property type="match status" value="1"/>
</dbReference>
<name>A0A1N6HQT7_9FLAO</name>
<dbReference type="HAMAP" id="MF_00969">
    <property type="entry name" value="TRCF"/>
    <property type="match status" value="1"/>
</dbReference>
<evidence type="ECO:0000256" key="1">
    <source>
        <dbReference type="ARBA" id="ARBA00022490"/>
    </source>
</evidence>
<reference evidence="13" key="1">
    <citation type="submission" date="2016-12" db="EMBL/GenBank/DDBJ databases">
        <authorList>
            <person name="Varghese N."/>
            <person name="Submissions S."/>
        </authorList>
    </citation>
    <scope>NUCLEOTIDE SEQUENCE [LARGE SCALE GENOMIC DNA]</scope>
    <source>
        <strain evidence="13">DSM 16779</strain>
    </source>
</reference>
<dbReference type="GO" id="GO:0000716">
    <property type="term" value="P:transcription-coupled nucleotide-excision repair, DNA damage recognition"/>
    <property type="evidence" value="ECO:0007669"/>
    <property type="project" value="UniProtKB-UniRule"/>
</dbReference>
<dbReference type="Pfam" id="PF00270">
    <property type="entry name" value="DEAD"/>
    <property type="match status" value="1"/>
</dbReference>
<keyword evidence="3 9" id="KW-0227">DNA damage</keyword>
<dbReference type="InterPro" id="IPR004576">
    <property type="entry name" value="Mfd"/>
</dbReference>
<dbReference type="InterPro" id="IPR003711">
    <property type="entry name" value="CarD-like/TRCF_RID"/>
</dbReference>
<accession>A0A1N6HQT7</accession>
<proteinExistence type="inferred from homology"/>
<dbReference type="Proteomes" id="UP000184782">
    <property type="component" value="Unassembled WGS sequence"/>
</dbReference>
<evidence type="ECO:0000256" key="9">
    <source>
        <dbReference type="HAMAP-Rule" id="MF_00969"/>
    </source>
</evidence>
<dbReference type="SMART" id="SM00490">
    <property type="entry name" value="HELICc"/>
    <property type="match status" value="1"/>
</dbReference>
<comment type="similarity">
    <text evidence="9">In the C-terminal section; belongs to the helicase family. RecG subfamily.</text>
</comment>
<dbReference type="GO" id="GO:0005524">
    <property type="term" value="F:ATP binding"/>
    <property type="evidence" value="ECO:0007669"/>
    <property type="project" value="UniProtKB-UniRule"/>
</dbReference>
<dbReference type="InterPro" id="IPR037235">
    <property type="entry name" value="TRCF-like_C_D7"/>
</dbReference>
<evidence type="ECO:0000256" key="6">
    <source>
        <dbReference type="ARBA" id="ARBA00022840"/>
    </source>
</evidence>
<dbReference type="SUPFAM" id="SSF141259">
    <property type="entry name" value="CarD-like"/>
    <property type="match status" value="1"/>
</dbReference>
<dbReference type="Pfam" id="PF17757">
    <property type="entry name" value="UvrB_inter"/>
    <property type="match status" value="1"/>
</dbReference>
<dbReference type="PROSITE" id="PS51192">
    <property type="entry name" value="HELICASE_ATP_BIND_1"/>
    <property type="match status" value="1"/>
</dbReference>
<gene>
    <name evidence="9" type="primary">mfd</name>
    <name evidence="12" type="ORF">SAMN05421769_2761</name>
</gene>
<dbReference type="EC" id="3.6.4.-" evidence="9"/>
<dbReference type="SMART" id="SM00487">
    <property type="entry name" value="DEXDc"/>
    <property type="match status" value="1"/>
</dbReference>
<evidence type="ECO:0000256" key="8">
    <source>
        <dbReference type="ARBA" id="ARBA00023204"/>
    </source>
</evidence>
<keyword evidence="4 9" id="KW-0378">Hydrolase</keyword>
<keyword evidence="7 9" id="KW-0238">DNA-binding</keyword>
<evidence type="ECO:0000259" key="10">
    <source>
        <dbReference type="PROSITE" id="PS51192"/>
    </source>
</evidence>
<dbReference type="InterPro" id="IPR011545">
    <property type="entry name" value="DEAD/DEAH_box_helicase_dom"/>
</dbReference>
<dbReference type="PANTHER" id="PTHR47964">
    <property type="entry name" value="ATP-DEPENDENT DNA HELICASE HOMOLOG RECG, CHLOROPLASTIC"/>
    <property type="match status" value="1"/>
</dbReference>
<dbReference type="SUPFAM" id="SSF52540">
    <property type="entry name" value="P-loop containing nucleoside triphosphate hydrolases"/>
    <property type="match status" value="4"/>
</dbReference>
<dbReference type="Gene3D" id="3.30.2060.10">
    <property type="entry name" value="Penicillin-binding protein 1b domain"/>
    <property type="match status" value="1"/>
</dbReference>
<comment type="subcellular location">
    <subcellularLocation>
        <location evidence="9">Cytoplasm</location>
    </subcellularLocation>
</comment>
<dbReference type="GO" id="GO:0005737">
    <property type="term" value="C:cytoplasm"/>
    <property type="evidence" value="ECO:0007669"/>
    <property type="project" value="UniProtKB-SubCell"/>
</dbReference>
<dbReference type="Gene3D" id="3.40.50.11180">
    <property type="match status" value="1"/>
</dbReference>
<evidence type="ECO:0000256" key="5">
    <source>
        <dbReference type="ARBA" id="ARBA00022806"/>
    </source>
</evidence>
<organism evidence="12 13">
    <name type="scientific">Chryseobacterium scophthalmum</name>
    <dbReference type="NCBI Taxonomy" id="59733"/>
    <lineage>
        <taxon>Bacteria</taxon>
        <taxon>Pseudomonadati</taxon>
        <taxon>Bacteroidota</taxon>
        <taxon>Flavobacteriia</taxon>
        <taxon>Flavobacteriales</taxon>
        <taxon>Weeksellaceae</taxon>
        <taxon>Chryseobacterium group</taxon>
        <taxon>Chryseobacterium</taxon>
    </lineage>
</organism>
<dbReference type="PROSITE" id="PS51194">
    <property type="entry name" value="HELICASE_CTER"/>
    <property type="match status" value="1"/>
</dbReference>
<feature type="domain" description="Helicase ATP-binding" evidence="10">
    <location>
        <begin position="580"/>
        <end position="741"/>
    </location>
</feature>
<dbReference type="GO" id="GO:0003678">
    <property type="term" value="F:DNA helicase activity"/>
    <property type="evidence" value="ECO:0007669"/>
    <property type="project" value="TreeGrafter"/>
</dbReference>
<dbReference type="InterPro" id="IPR041471">
    <property type="entry name" value="UvrB_inter"/>
</dbReference>
<dbReference type="Pfam" id="PF02559">
    <property type="entry name" value="CarD_TRCF_RID"/>
    <property type="match status" value="1"/>
</dbReference>
<keyword evidence="2 9" id="KW-0547">Nucleotide-binding</keyword>
<keyword evidence="13" id="KW-1185">Reference proteome</keyword>
<evidence type="ECO:0000259" key="11">
    <source>
        <dbReference type="PROSITE" id="PS51194"/>
    </source>
</evidence>
<dbReference type="GO" id="GO:0003684">
    <property type="term" value="F:damaged DNA binding"/>
    <property type="evidence" value="ECO:0007669"/>
    <property type="project" value="InterPro"/>
</dbReference>
<dbReference type="SMART" id="SM00982">
    <property type="entry name" value="TRCF"/>
    <property type="match status" value="1"/>
</dbReference>
<dbReference type="InterPro" id="IPR005118">
    <property type="entry name" value="TRCF_C"/>
</dbReference>
<sequence>MSFIPTLFMQLKNISEKFLPDLLKNEFGKEIFSQIDTQPHLSVRGSAGSSASVFAAELFLTHKKTVLFLSDDKEEALYINSEMEDLLGKESVLYFPATHMEPYQVEKTQNANLVLRTEVLNKINSEKSPKVIVAYVGALSEKVLKKEDFKAISHNIKTGDQLDFDFVDELLNHYQFQQTDFVSEPGEFSVRGGIVDVFSYSNEKPYRITFFGNEVENIKTFDIETQLSIDKVEGFQLVSNMNFSVSGTRVSFLEILPKESFVISKNGIVGLQKLRTFYEKSLVKYEDLNKDIAHRTPQELFISDEEFLFDYKKFKTVDFSSVGIESIKSQEVKLNQTAQPSFHKNFQLLIEDLQEKKEEGFDIWISFSTEKQKERLVSIFDELGHQLAFKSFKSELHEGFVDPDHKILVYTDHQIFDRYQRYKAKNTFAKSEQLTLKDLMSLKVGDFIAHIDHGIGKFMGLVKVNNDGKIQECFKLTYKNGDLLYVSIHSLHKISKYNGPDGKEIVLSKLGSPAWKSLKQKTKARVKQIAFDLIKLYAERKTAKGFQYSPDSYLQNELEASFAYEDTPDQEKATLDVKKDMEDEGVMDRLICGDVGFGKTEVAIRAAFKAATDGKQVAILVPTTILAFQHYRSFKERLKDFPVTISYLNRFRTAKQKSETLQGLDDGKVDIVIGTHQLAADKVKFKNLGLLIIDEEHKFGVSVKDKLKTMKTNVDTLTLTATPIPRTLQFSLMAARDLSVIKTPPPNRQPVDTNIIGFSEEIIRDAVSYELQRDGQVYFINNRIENLKDIAGLIQRLVPDARVITAHGQMEGKQMEQNVLDFMDGKYDVLVATTIIESGVDVPNANTIFINDAQRFGMADLHQMRGRVGRSNRKAFCYLITPPFDMMTSDARKRLEAIEQFSDLGSGFQIAMKDLEIRGAGDLLGGEQSGFINEMGFETYQKMMQEALEELKDDENFENLFENEEDRNKLFKSVKEVNIDTDLELMLPDFYVSSTEERLLLYQKLAEIDNEKDLQKFESELKDRFGNLPSEAVNLLKSVALKWLAAEIGFEKIVMKNGIFLGYFPSNPQDKFYQTDKFRHIISYLTQNPAQAQLKEKAGKDGNNLMMRKDKVKNVDEVNILLKSILGI</sequence>
<feature type="domain" description="Helicase C-terminal" evidence="11">
    <location>
        <begin position="750"/>
        <end position="916"/>
    </location>
</feature>
<dbReference type="NCBIfam" id="TIGR00580">
    <property type="entry name" value="mfd"/>
    <property type="match status" value="1"/>
</dbReference>
<keyword evidence="5" id="KW-0347">Helicase</keyword>
<dbReference type="GO" id="GO:0006355">
    <property type="term" value="P:regulation of DNA-templated transcription"/>
    <property type="evidence" value="ECO:0007669"/>
    <property type="project" value="UniProtKB-UniRule"/>
</dbReference>